<evidence type="ECO:0000256" key="6">
    <source>
        <dbReference type="SAM" id="MobiDB-lite"/>
    </source>
</evidence>
<dbReference type="PROSITE" id="PS50069">
    <property type="entry name" value="CULLIN_2"/>
    <property type="match status" value="1"/>
</dbReference>
<dbReference type="Pfam" id="PF00888">
    <property type="entry name" value="Cullin"/>
    <property type="match status" value="1"/>
</dbReference>
<feature type="domain" description="Cullin family profile" evidence="7">
    <location>
        <begin position="393"/>
        <end position="623"/>
    </location>
</feature>
<dbReference type="InterPro" id="IPR045093">
    <property type="entry name" value="Cullin"/>
</dbReference>
<feature type="region of interest" description="Disordered" evidence="6">
    <location>
        <begin position="322"/>
        <end position="344"/>
    </location>
</feature>
<dbReference type="FunFam" id="1.20.1310.10:FF:000011">
    <property type="entry name" value="Cullin 1"/>
    <property type="match status" value="1"/>
</dbReference>
<dbReference type="FunFam" id="1.10.10.10:FF:000503">
    <property type="entry name" value="Cullin-1"/>
    <property type="match status" value="1"/>
</dbReference>
<dbReference type="InterPro" id="IPR001373">
    <property type="entry name" value="Cullin_N"/>
</dbReference>
<dbReference type="InterPro" id="IPR016159">
    <property type="entry name" value="Cullin_repeat-like_dom_sf"/>
</dbReference>
<dbReference type="SMART" id="SM00182">
    <property type="entry name" value="CULLIN"/>
    <property type="match status" value="1"/>
</dbReference>
<dbReference type="Pfam" id="PF10557">
    <property type="entry name" value="Cullin_Nedd8"/>
    <property type="match status" value="1"/>
</dbReference>
<evidence type="ECO:0000256" key="3">
    <source>
        <dbReference type="ARBA" id="ARBA00022786"/>
    </source>
</evidence>
<dbReference type="EMBL" id="HBHY01001597">
    <property type="protein sequence ID" value="CAE0126288.1"/>
    <property type="molecule type" value="Transcribed_RNA"/>
</dbReference>
<dbReference type="FunFam" id="1.20.1310.10:FF:000021">
    <property type="entry name" value="Cullin-1, putative"/>
    <property type="match status" value="1"/>
</dbReference>
<dbReference type="InterPro" id="IPR036388">
    <property type="entry name" value="WH-like_DNA-bd_sf"/>
</dbReference>
<dbReference type="Pfam" id="PF26557">
    <property type="entry name" value="Cullin_AB"/>
    <property type="match status" value="1"/>
</dbReference>
<dbReference type="InterPro" id="IPR016158">
    <property type="entry name" value="Cullin_homology"/>
</dbReference>
<evidence type="ECO:0000256" key="2">
    <source>
        <dbReference type="ARBA" id="ARBA00006019"/>
    </source>
</evidence>
<evidence type="ECO:0000259" key="7">
    <source>
        <dbReference type="PROSITE" id="PS50069"/>
    </source>
</evidence>
<keyword evidence="3" id="KW-0833">Ubl conjugation pathway</keyword>
<dbReference type="GO" id="GO:0006511">
    <property type="term" value="P:ubiquitin-dependent protein catabolic process"/>
    <property type="evidence" value="ECO:0007669"/>
    <property type="project" value="InterPro"/>
</dbReference>
<dbReference type="SUPFAM" id="SSF46785">
    <property type="entry name" value="Winged helix' DNA-binding domain"/>
    <property type="match status" value="1"/>
</dbReference>
<sequence length="748" mass="86510">MDKKVITLETGWADMEAGIAKLIRFLEGDEGEVIGVEQYMHLYTTIYNMCTQKPPHDYSQQLYDRYRASFQDYISSKVLPSLREERDEQLLRALVKRWDNHKVMVRWLSRFFNYLDRYYVTRHSLNKLNVVGIVSFRDGVFVELKKAVKDAVLSLVNKEREGESVDRALLKQVLDIFVELGMGGLEAYESDFEQFLLEDTAAFYARKSAAWITDDSCPEYMVKAEEHLKRERERVKHYLHSSSEDKLLAKAEHELLKVHQTQLLDKEASGCAALLRDDKVDDLSRMYRLFSRIPDGLKPISDNFKAHVQGDGMGIVRAAEEAEKERKAGDGAGGGKKARGGPSTDQTFVKRAIELHDKYMEYVTGCFQKSQLFNKSLKDAFEVFLNKGVAGNSSAEMLATFCNTLLSKGGGEKLSDDAVEEKLEKIVRLLAYVSDKDLFGEFSRKKLARRLLFDKSANDDHERSVLAKLKQQCGAQFTSKMEGMVNDLTMARENHGDFQEFLSRKASDKLALDLTVTVLTTGYWPSYPTADLRVPKEMEAGVQLFQEYYEAKTKHRKLQWFFSLGTVQVKGFFKAKTIEMSMSSYQAALLMLFNANERLTYGEIREQLNLKEEDVSRLLHSLSCAKHKVLKKEPEGRTVGKQDVFHFNESFTDKMRRIKIPLPPMDEKKKVMEDVDKDRRYATDAAIVRIMKTRKQMQHQQLVMECMQQLQKMFKPDFKMIKKRIEDLINREYLERDKDNQQLFRYLA</sequence>
<dbReference type="InterPro" id="IPR019559">
    <property type="entry name" value="Cullin_neddylation_domain"/>
</dbReference>
<dbReference type="InterPro" id="IPR036390">
    <property type="entry name" value="WH_DNA-bd_sf"/>
</dbReference>
<reference evidence="8" key="1">
    <citation type="submission" date="2021-01" db="EMBL/GenBank/DDBJ databases">
        <authorList>
            <person name="Corre E."/>
            <person name="Pelletier E."/>
            <person name="Niang G."/>
            <person name="Scheremetjew M."/>
            <person name="Finn R."/>
            <person name="Kale V."/>
            <person name="Holt S."/>
            <person name="Cochrane G."/>
            <person name="Meng A."/>
            <person name="Brown T."/>
            <person name="Cohen L."/>
        </authorList>
    </citation>
    <scope>NUCLEOTIDE SEQUENCE</scope>
    <source>
        <strain evidence="8">RCC927</strain>
    </source>
</reference>
<evidence type="ECO:0000256" key="1">
    <source>
        <dbReference type="ARBA" id="ARBA00004906"/>
    </source>
</evidence>
<comment type="similarity">
    <text evidence="2 4 5">Belongs to the cullin family.</text>
</comment>
<accession>A0A7S3B8Y1</accession>
<dbReference type="InterPro" id="IPR036317">
    <property type="entry name" value="Cullin_homology_sf"/>
</dbReference>
<dbReference type="Gene3D" id="1.10.10.10">
    <property type="entry name" value="Winged helix-like DNA-binding domain superfamily/Winged helix DNA-binding domain"/>
    <property type="match status" value="1"/>
</dbReference>
<name>A0A7S3B8Y1_9VIRI</name>
<dbReference type="Gene3D" id="1.20.1310.10">
    <property type="entry name" value="Cullin Repeats"/>
    <property type="match status" value="4"/>
</dbReference>
<gene>
    <name evidence="8" type="ORF">PSIN1315_LOCUS978</name>
</gene>
<dbReference type="PANTHER" id="PTHR11932">
    <property type="entry name" value="CULLIN"/>
    <property type="match status" value="1"/>
</dbReference>
<dbReference type="Gene3D" id="3.30.230.130">
    <property type="entry name" value="Cullin, Chain C, Domain 2"/>
    <property type="match status" value="1"/>
</dbReference>
<dbReference type="AlphaFoldDB" id="A0A7S3B8Y1"/>
<evidence type="ECO:0000256" key="4">
    <source>
        <dbReference type="PROSITE-ProRule" id="PRU00330"/>
    </source>
</evidence>
<dbReference type="FunFam" id="1.20.1310.10:FF:000013">
    <property type="entry name" value="Cullin-1 like"/>
    <property type="match status" value="1"/>
</dbReference>
<dbReference type="SUPFAM" id="SSF74788">
    <property type="entry name" value="Cullin repeat-like"/>
    <property type="match status" value="1"/>
</dbReference>
<proteinExistence type="inferred from homology"/>
<dbReference type="SMART" id="SM00884">
    <property type="entry name" value="Cullin_Nedd8"/>
    <property type="match status" value="1"/>
</dbReference>
<evidence type="ECO:0000313" key="8">
    <source>
        <dbReference type="EMBL" id="CAE0126288.1"/>
    </source>
</evidence>
<organism evidence="8">
    <name type="scientific">Prasinoderma singulare</name>
    <dbReference type="NCBI Taxonomy" id="676789"/>
    <lineage>
        <taxon>Eukaryota</taxon>
        <taxon>Viridiplantae</taxon>
        <taxon>Prasinodermophyta</taxon>
        <taxon>Prasinodermophyceae</taxon>
        <taxon>Prasinodermales</taxon>
        <taxon>Prasinodermaceae</taxon>
        <taxon>Prasinoderma</taxon>
    </lineage>
</organism>
<dbReference type="GO" id="GO:0031625">
    <property type="term" value="F:ubiquitin protein ligase binding"/>
    <property type="evidence" value="ECO:0007669"/>
    <property type="project" value="InterPro"/>
</dbReference>
<comment type="pathway">
    <text evidence="1">Protein modification; protein ubiquitination.</text>
</comment>
<dbReference type="SUPFAM" id="SSF75632">
    <property type="entry name" value="Cullin homology domain"/>
    <property type="match status" value="1"/>
</dbReference>
<protein>
    <recommendedName>
        <fullName evidence="7">Cullin family profile domain-containing protein</fullName>
    </recommendedName>
</protein>
<dbReference type="InterPro" id="IPR059120">
    <property type="entry name" value="Cullin-like_AB"/>
</dbReference>
<evidence type="ECO:0000256" key="5">
    <source>
        <dbReference type="RuleBase" id="RU003829"/>
    </source>
</evidence>